<keyword evidence="3" id="KW-1185">Reference proteome</keyword>
<proteinExistence type="predicted"/>
<evidence type="ECO:0000313" key="2">
    <source>
        <dbReference type="EMBL" id="GCF08847.1"/>
    </source>
</evidence>
<dbReference type="EMBL" id="BIXY01000031">
    <property type="protein sequence ID" value="GCF08847.1"/>
    <property type="molecule type" value="Genomic_DNA"/>
</dbReference>
<protein>
    <recommendedName>
        <fullName evidence="1">DnaJ homologue subfamily C member 28 conserved domain-containing protein</fullName>
    </recommendedName>
</protein>
<dbReference type="Pfam" id="PF09350">
    <property type="entry name" value="DJC28_CD"/>
    <property type="match status" value="1"/>
</dbReference>
<dbReference type="InterPro" id="IPR018961">
    <property type="entry name" value="DnaJ_homolog_subfam-C_membr-28"/>
</dbReference>
<feature type="domain" description="DnaJ homologue subfamily C member 28 conserved" evidence="1">
    <location>
        <begin position="35"/>
        <end position="97"/>
    </location>
</feature>
<dbReference type="InterPro" id="IPR052573">
    <property type="entry name" value="DnaJ_C_subfamily_28"/>
</dbReference>
<dbReference type="PANTHER" id="PTHR39158:SF1">
    <property type="entry name" value="DNAJ HOMOLOG SUBFAMILY C MEMBER 28"/>
    <property type="match status" value="1"/>
</dbReference>
<reference evidence="2 3" key="1">
    <citation type="submission" date="2019-01" db="EMBL/GenBank/DDBJ databases">
        <title>Draft genome sequence of Dictyobacter sp. Uno17.</title>
        <authorList>
            <person name="Wang C.M."/>
            <person name="Zheng Y."/>
            <person name="Sakai Y."/>
            <person name="Abe K."/>
            <person name="Yokota A."/>
            <person name="Yabe S."/>
        </authorList>
    </citation>
    <scope>NUCLEOTIDE SEQUENCE [LARGE SCALE GENOMIC DNA]</scope>
    <source>
        <strain evidence="2 3">Uno17</strain>
    </source>
</reference>
<sequence>MDFVDWRKRTDKPSLQAEEKRQAAAFRGRRMGDYVEELIRAAQERGEFDHLAGAGKPLNLEQYQEWDEFSMAHHLLKGSGYVPAEIELQRQIDRELAEAQEKLQRILAWRQRLLNRRFVLIDHQKRAYLTALDLAAVEYDDVLRRINKRILTLNLSTPAPMHRPIIKVDELVTQFREEAAL</sequence>
<dbReference type="PANTHER" id="PTHR39158">
    <property type="entry name" value="OS08G0560600 PROTEIN"/>
    <property type="match status" value="1"/>
</dbReference>
<evidence type="ECO:0000313" key="3">
    <source>
        <dbReference type="Proteomes" id="UP000322530"/>
    </source>
</evidence>
<name>A0A5A5TBW9_9CHLR</name>
<dbReference type="AlphaFoldDB" id="A0A5A5TBW9"/>
<gene>
    <name evidence="2" type="ORF">KDI_24110</name>
</gene>
<dbReference type="Proteomes" id="UP000322530">
    <property type="component" value="Unassembled WGS sequence"/>
</dbReference>
<accession>A0A5A5TBW9</accession>
<organism evidence="2 3">
    <name type="scientific">Dictyobacter arantiisoli</name>
    <dbReference type="NCBI Taxonomy" id="2014874"/>
    <lineage>
        <taxon>Bacteria</taxon>
        <taxon>Bacillati</taxon>
        <taxon>Chloroflexota</taxon>
        <taxon>Ktedonobacteria</taxon>
        <taxon>Ktedonobacterales</taxon>
        <taxon>Dictyobacteraceae</taxon>
        <taxon>Dictyobacter</taxon>
    </lineage>
</organism>
<evidence type="ECO:0000259" key="1">
    <source>
        <dbReference type="Pfam" id="PF09350"/>
    </source>
</evidence>
<comment type="caution">
    <text evidence="2">The sequence shown here is derived from an EMBL/GenBank/DDBJ whole genome shotgun (WGS) entry which is preliminary data.</text>
</comment>